<feature type="transmembrane region" description="Helical" evidence="6">
    <location>
        <begin position="100"/>
        <end position="125"/>
    </location>
</feature>
<evidence type="ECO:0000256" key="4">
    <source>
        <dbReference type="ARBA" id="ARBA00022989"/>
    </source>
</evidence>
<dbReference type="PANTHER" id="PTHR45649">
    <property type="entry name" value="AMINO-ACID PERMEASE BAT1"/>
    <property type="match status" value="1"/>
</dbReference>
<keyword evidence="3 6" id="KW-0812">Transmembrane</keyword>
<feature type="transmembrane region" description="Helical" evidence="6">
    <location>
        <begin position="450"/>
        <end position="467"/>
    </location>
</feature>
<evidence type="ECO:0000256" key="2">
    <source>
        <dbReference type="ARBA" id="ARBA00022448"/>
    </source>
</evidence>
<feature type="transmembrane region" description="Helical" evidence="6">
    <location>
        <begin position="137"/>
        <end position="156"/>
    </location>
</feature>
<feature type="transmembrane region" description="Helical" evidence="6">
    <location>
        <begin position="208"/>
        <end position="227"/>
    </location>
</feature>
<dbReference type="PANTHER" id="PTHR45649:SF14">
    <property type="entry name" value="GABA PERMEASE"/>
    <property type="match status" value="1"/>
</dbReference>
<dbReference type="STRING" id="1073089.A0A1L9RV48"/>
<comment type="subcellular location">
    <subcellularLocation>
        <location evidence="1">Membrane</location>
        <topology evidence="1">Multi-pass membrane protein</topology>
    </subcellularLocation>
</comment>
<dbReference type="OrthoDB" id="2417308at2759"/>
<protein>
    <recommendedName>
        <fullName evidence="9">Amino acid permease/ SLC12A domain-containing protein</fullName>
    </recommendedName>
</protein>
<gene>
    <name evidence="7" type="ORF">ASPWEDRAFT_168636</name>
</gene>
<organism evidence="7 8">
    <name type="scientific">Aspergillus wentii DTO 134E9</name>
    <dbReference type="NCBI Taxonomy" id="1073089"/>
    <lineage>
        <taxon>Eukaryota</taxon>
        <taxon>Fungi</taxon>
        <taxon>Dikarya</taxon>
        <taxon>Ascomycota</taxon>
        <taxon>Pezizomycotina</taxon>
        <taxon>Eurotiomycetes</taxon>
        <taxon>Eurotiomycetidae</taxon>
        <taxon>Eurotiales</taxon>
        <taxon>Aspergillaceae</taxon>
        <taxon>Aspergillus</taxon>
        <taxon>Aspergillus subgen. Cremei</taxon>
    </lineage>
</organism>
<feature type="transmembrane region" description="Helical" evidence="6">
    <location>
        <begin position="168"/>
        <end position="188"/>
    </location>
</feature>
<keyword evidence="4 6" id="KW-1133">Transmembrane helix</keyword>
<sequence>MSLGKSEQKPTFGIWSAISLGWLTVNVFGGMSFIIFVGLSAGGLPALLYGFIGSSIGAICIVLSLAQCASRFSTAGGAYHYACFLIPEPYRRQIAYPLGWLNYLGWIFTHAGCCSIVATLVLGFANLCNPDYDVSTRWQLFLVYLAIVTTCWAVNLWGLKGIPTLEVIGSYATIFGFIAYSITLLVMAPKANPRFVFVDVTNETGYSSSAMAVLLGLFSSFGTLMGLDGPAHLAEEIPEPKRHLPRIMLIVILSQTVIGVIWIIVLGFSITDITTVVNTKTGVPILELIRSATGSNTAAIIFCLLLILNNGTSALGSAVMMSRQGYAFARDGGLFWNHKLIELSPGSHLPFWSINLPYFLVGLVGVIYLFSDAAFNAIVGSQTVCMIISFGFPATILLATKSNLLPTINRWNFRIFSKPIYIISVGYCVLVVIVAFIPQSQPLTTLNMNYTILVMGAFVFAMGLAWFTEGRKVFHPPVSDEVFGAGVIQGEVVEEGQGKRQGKRLVAEVSDHKKN</sequence>
<evidence type="ECO:0008006" key="9">
    <source>
        <dbReference type="Google" id="ProtNLM"/>
    </source>
</evidence>
<dbReference type="InterPro" id="IPR002293">
    <property type="entry name" value="AA/rel_permease1"/>
</dbReference>
<feature type="transmembrane region" description="Helical" evidence="6">
    <location>
        <begin position="377"/>
        <end position="399"/>
    </location>
</feature>
<evidence type="ECO:0000256" key="3">
    <source>
        <dbReference type="ARBA" id="ARBA00022692"/>
    </source>
</evidence>
<feature type="transmembrane region" description="Helical" evidence="6">
    <location>
        <begin position="420"/>
        <end position="438"/>
    </location>
</feature>
<dbReference type="GeneID" id="63746169"/>
<feature type="transmembrane region" description="Helical" evidence="6">
    <location>
        <begin position="298"/>
        <end position="320"/>
    </location>
</feature>
<evidence type="ECO:0000256" key="5">
    <source>
        <dbReference type="ARBA" id="ARBA00023136"/>
    </source>
</evidence>
<dbReference type="EMBL" id="KV878210">
    <property type="protein sequence ID" value="OJJ38748.1"/>
    <property type="molecule type" value="Genomic_DNA"/>
</dbReference>
<dbReference type="PIRSF" id="PIRSF006060">
    <property type="entry name" value="AA_transporter"/>
    <property type="match status" value="1"/>
</dbReference>
<dbReference type="GO" id="GO:0016020">
    <property type="term" value="C:membrane"/>
    <property type="evidence" value="ECO:0007669"/>
    <property type="project" value="UniProtKB-SubCell"/>
</dbReference>
<evidence type="ECO:0000313" key="7">
    <source>
        <dbReference type="EMBL" id="OJJ38748.1"/>
    </source>
</evidence>
<dbReference type="RefSeq" id="XP_040692424.1">
    <property type="nucleotide sequence ID" value="XM_040830321.1"/>
</dbReference>
<evidence type="ECO:0000256" key="1">
    <source>
        <dbReference type="ARBA" id="ARBA00004141"/>
    </source>
</evidence>
<dbReference type="GO" id="GO:0022857">
    <property type="term" value="F:transmembrane transporter activity"/>
    <property type="evidence" value="ECO:0007669"/>
    <property type="project" value="InterPro"/>
</dbReference>
<accession>A0A1L9RV48</accession>
<evidence type="ECO:0000256" key="6">
    <source>
        <dbReference type="SAM" id="Phobius"/>
    </source>
</evidence>
<dbReference type="Proteomes" id="UP000184383">
    <property type="component" value="Unassembled WGS sequence"/>
</dbReference>
<feature type="transmembrane region" description="Helical" evidence="6">
    <location>
        <begin position="349"/>
        <end position="371"/>
    </location>
</feature>
<keyword evidence="2" id="KW-0813">Transport</keyword>
<keyword evidence="8" id="KW-1185">Reference proteome</keyword>
<feature type="transmembrane region" description="Helical" evidence="6">
    <location>
        <begin position="247"/>
        <end position="270"/>
    </location>
</feature>
<dbReference type="Pfam" id="PF13520">
    <property type="entry name" value="AA_permease_2"/>
    <property type="match status" value="1"/>
</dbReference>
<keyword evidence="5 6" id="KW-0472">Membrane</keyword>
<proteinExistence type="predicted"/>
<dbReference type="AlphaFoldDB" id="A0A1L9RV48"/>
<dbReference type="Gene3D" id="1.20.1740.10">
    <property type="entry name" value="Amino acid/polyamine transporter I"/>
    <property type="match status" value="1"/>
</dbReference>
<evidence type="ECO:0000313" key="8">
    <source>
        <dbReference type="Proteomes" id="UP000184383"/>
    </source>
</evidence>
<dbReference type="VEuPathDB" id="FungiDB:ASPWEDRAFT_168636"/>
<name>A0A1L9RV48_ASPWE</name>
<feature type="transmembrane region" description="Helical" evidence="6">
    <location>
        <begin position="46"/>
        <end position="66"/>
    </location>
</feature>
<feature type="transmembrane region" description="Helical" evidence="6">
    <location>
        <begin position="12"/>
        <end position="40"/>
    </location>
</feature>
<reference evidence="8" key="1">
    <citation type="journal article" date="2017" name="Genome Biol.">
        <title>Comparative genomics reveals high biological diversity and specific adaptations in the industrially and medically important fungal genus Aspergillus.</title>
        <authorList>
            <person name="de Vries R.P."/>
            <person name="Riley R."/>
            <person name="Wiebenga A."/>
            <person name="Aguilar-Osorio G."/>
            <person name="Amillis S."/>
            <person name="Uchima C.A."/>
            <person name="Anderluh G."/>
            <person name="Asadollahi M."/>
            <person name="Askin M."/>
            <person name="Barry K."/>
            <person name="Battaglia E."/>
            <person name="Bayram O."/>
            <person name="Benocci T."/>
            <person name="Braus-Stromeyer S.A."/>
            <person name="Caldana C."/>
            <person name="Canovas D."/>
            <person name="Cerqueira G.C."/>
            <person name="Chen F."/>
            <person name="Chen W."/>
            <person name="Choi C."/>
            <person name="Clum A."/>
            <person name="Dos Santos R.A."/>
            <person name="Damasio A.R."/>
            <person name="Diallinas G."/>
            <person name="Emri T."/>
            <person name="Fekete E."/>
            <person name="Flipphi M."/>
            <person name="Freyberg S."/>
            <person name="Gallo A."/>
            <person name="Gournas C."/>
            <person name="Habgood R."/>
            <person name="Hainaut M."/>
            <person name="Harispe M.L."/>
            <person name="Henrissat B."/>
            <person name="Hilden K.S."/>
            <person name="Hope R."/>
            <person name="Hossain A."/>
            <person name="Karabika E."/>
            <person name="Karaffa L."/>
            <person name="Karanyi Z."/>
            <person name="Krasevec N."/>
            <person name="Kuo A."/>
            <person name="Kusch H."/>
            <person name="LaButti K."/>
            <person name="Lagendijk E.L."/>
            <person name="Lapidus A."/>
            <person name="Levasseur A."/>
            <person name="Lindquist E."/>
            <person name="Lipzen A."/>
            <person name="Logrieco A.F."/>
            <person name="MacCabe A."/>
            <person name="Maekelae M.R."/>
            <person name="Malavazi I."/>
            <person name="Melin P."/>
            <person name="Meyer V."/>
            <person name="Mielnichuk N."/>
            <person name="Miskei M."/>
            <person name="Molnar A.P."/>
            <person name="Mule G."/>
            <person name="Ngan C.Y."/>
            <person name="Orejas M."/>
            <person name="Orosz E."/>
            <person name="Ouedraogo J.P."/>
            <person name="Overkamp K.M."/>
            <person name="Park H.-S."/>
            <person name="Perrone G."/>
            <person name="Piumi F."/>
            <person name="Punt P.J."/>
            <person name="Ram A.F."/>
            <person name="Ramon A."/>
            <person name="Rauscher S."/>
            <person name="Record E."/>
            <person name="Riano-Pachon D.M."/>
            <person name="Robert V."/>
            <person name="Roehrig J."/>
            <person name="Ruller R."/>
            <person name="Salamov A."/>
            <person name="Salih N.S."/>
            <person name="Samson R.A."/>
            <person name="Sandor E."/>
            <person name="Sanguinetti M."/>
            <person name="Schuetze T."/>
            <person name="Sepcic K."/>
            <person name="Shelest E."/>
            <person name="Sherlock G."/>
            <person name="Sophianopoulou V."/>
            <person name="Squina F.M."/>
            <person name="Sun H."/>
            <person name="Susca A."/>
            <person name="Todd R.B."/>
            <person name="Tsang A."/>
            <person name="Unkles S.E."/>
            <person name="van de Wiele N."/>
            <person name="van Rossen-Uffink D."/>
            <person name="Oliveira J.V."/>
            <person name="Vesth T.C."/>
            <person name="Visser J."/>
            <person name="Yu J.-H."/>
            <person name="Zhou M."/>
            <person name="Andersen M.R."/>
            <person name="Archer D.B."/>
            <person name="Baker S.E."/>
            <person name="Benoit I."/>
            <person name="Brakhage A.A."/>
            <person name="Braus G.H."/>
            <person name="Fischer R."/>
            <person name="Frisvad J.C."/>
            <person name="Goldman G.H."/>
            <person name="Houbraken J."/>
            <person name="Oakley B."/>
            <person name="Pocsi I."/>
            <person name="Scazzocchio C."/>
            <person name="Seiboth B."/>
            <person name="vanKuyk P.A."/>
            <person name="Wortman J."/>
            <person name="Dyer P.S."/>
            <person name="Grigoriev I.V."/>
        </authorList>
    </citation>
    <scope>NUCLEOTIDE SEQUENCE [LARGE SCALE GENOMIC DNA]</scope>
    <source>
        <strain evidence="8">DTO 134E9</strain>
    </source>
</reference>